<keyword evidence="6 7" id="KW-0539">Nucleus</keyword>
<evidence type="ECO:0000313" key="9">
    <source>
        <dbReference type="EMBL" id="CAD7227620.1"/>
    </source>
</evidence>
<dbReference type="InterPro" id="IPR002070">
    <property type="entry name" value="TF_Brachyury"/>
</dbReference>
<feature type="compositionally biased region" description="Polar residues" evidence="8">
    <location>
        <begin position="245"/>
        <end position="257"/>
    </location>
</feature>
<evidence type="ECO:0000256" key="1">
    <source>
        <dbReference type="ARBA" id="ARBA00004123"/>
    </source>
</evidence>
<evidence type="ECO:0000256" key="2">
    <source>
        <dbReference type="ARBA" id="ARBA00022473"/>
    </source>
</evidence>
<dbReference type="GO" id="GO:0045893">
    <property type="term" value="P:positive regulation of DNA-templated transcription"/>
    <property type="evidence" value="ECO:0007669"/>
    <property type="project" value="InterPro"/>
</dbReference>
<dbReference type="EMBL" id="OB661197">
    <property type="protein sequence ID" value="CAD7227620.1"/>
    <property type="molecule type" value="Genomic_DNA"/>
</dbReference>
<dbReference type="SMART" id="SM00425">
    <property type="entry name" value="TBOX"/>
    <property type="match status" value="1"/>
</dbReference>
<dbReference type="GO" id="GO:0000785">
    <property type="term" value="C:chromatin"/>
    <property type="evidence" value="ECO:0007669"/>
    <property type="project" value="TreeGrafter"/>
</dbReference>
<dbReference type="InterPro" id="IPR018186">
    <property type="entry name" value="TF_T-box_CS"/>
</dbReference>
<feature type="region of interest" description="Disordered" evidence="8">
    <location>
        <begin position="333"/>
        <end position="433"/>
    </location>
</feature>
<dbReference type="PANTHER" id="PTHR11267:SF181">
    <property type="entry name" value="OPTOMOTOR-BLIND PROTEIN"/>
    <property type="match status" value="1"/>
</dbReference>
<gene>
    <name evidence="9" type="ORF">CTOB1V02_LOCUS5521</name>
</gene>
<dbReference type="FunFam" id="2.60.40.820:FF:000010">
    <property type="entry name" value="T-box transcription factor TBX6"/>
    <property type="match status" value="1"/>
</dbReference>
<sequence>MFPALRVRLSGLDPNSSYILLCDIVPADECRYKFHNSRWVKAGKADPEMPKRMYIHPDSPATGKQWMSKPISFHKLKLTNNISDKNGYAILNSMHKYQPRFHLVRTDDVFKLPYSTFRTYVFPETDFIAVTAYQNERVTQLKIDHNPFAKGFREGGGSRKDKDKNQASMIQKVQSELAEMTGHKFFLGPLIPPNKRLQQPSMEGRSDTSSPDMKPQHREETGNPCLSDDSDSDGSHSAIIRVHTPETSNAKSTSPHSPDSGLLKKFPISPSSSTSALPLNVTPSPPPSLRMQTLGSTFPLFPPGMFPPHLIPHLLPFPYFGYPFHHPVPPFPFSTGQPSPSSPAFPPQLSPAGPKPPASTSERFQPYDLSLKNGRGNKSKTDLRNVESLPRPQEEYWRQSNDQETIDVWEPRGVSLQPQNHRDSSGVKETTLI</sequence>
<dbReference type="InterPro" id="IPR046360">
    <property type="entry name" value="T-box_DNA-bd"/>
</dbReference>
<evidence type="ECO:0000256" key="6">
    <source>
        <dbReference type="ARBA" id="ARBA00023242"/>
    </source>
</evidence>
<feature type="compositionally biased region" description="Basic and acidic residues" evidence="8">
    <location>
        <begin position="147"/>
        <end position="165"/>
    </location>
</feature>
<accession>A0A7R8W9T3</accession>
<dbReference type="PROSITE" id="PS01264">
    <property type="entry name" value="TBOX_2"/>
    <property type="match status" value="1"/>
</dbReference>
<evidence type="ECO:0000256" key="8">
    <source>
        <dbReference type="SAM" id="MobiDB-lite"/>
    </source>
</evidence>
<dbReference type="OrthoDB" id="7442607at2759"/>
<protein>
    <submittedName>
        <fullName evidence="9">Uncharacterized protein</fullName>
    </submittedName>
</protein>
<keyword evidence="4 7" id="KW-0238">DNA-binding</keyword>
<comment type="caution">
    <text evidence="7">Lacks conserved residue(s) required for the propagation of feature annotation.</text>
</comment>
<proteinExistence type="predicted"/>
<evidence type="ECO:0000256" key="5">
    <source>
        <dbReference type="ARBA" id="ARBA00023163"/>
    </source>
</evidence>
<name>A0A7R8W9T3_9CRUS</name>
<dbReference type="PRINTS" id="PR00938">
    <property type="entry name" value="BRACHYURY"/>
</dbReference>
<evidence type="ECO:0000256" key="3">
    <source>
        <dbReference type="ARBA" id="ARBA00023015"/>
    </source>
</evidence>
<evidence type="ECO:0000256" key="4">
    <source>
        <dbReference type="ARBA" id="ARBA00023125"/>
    </source>
</evidence>
<feature type="compositionally biased region" description="Pro residues" evidence="8">
    <location>
        <begin position="340"/>
        <end position="357"/>
    </location>
</feature>
<feature type="region of interest" description="Disordered" evidence="8">
    <location>
        <begin position="147"/>
        <end position="167"/>
    </location>
</feature>
<dbReference type="InterPro" id="IPR001699">
    <property type="entry name" value="TF_T-box"/>
</dbReference>
<keyword evidence="3" id="KW-0805">Transcription regulation</keyword>
<reference evidence="9" key="1">
    <citation type="submission" date="2020-11" db="EMBL/GenBank/DDBJ databases">
        <authorList>
            <person name="Tran Van P."/>
        </authorList>
    </citation>
    <scope>NUCLEOTIDE SEQUENCE</scope>
</reference>
<evidence type="ECO:0000256" key="7">
    <source>
        <dbReference type="PROSITE-ProRule" id="PRU00201"/>
    </source>
</evidence>
<dbReference type="GO" id="GO:0005634">
    <property type="term" value="C:nucleus"/>
    <property type="evidence" value="ECO:0007669"/>
    <property type="project" value="UniProtKB-SubCell"/>
</dbReference>
<comment type="subcellular location">
    <subcellularLocation>
        <location evidence="1 7">Nucleus</location>
    </subcellularLocation>
</comment>
<feature type="compositionally biased region" description="Polar residues" evidence="8">
    <location>
        <begin position="196"/>
        <end position="211"/>
    </location>
</feature>
<dbReference type="PANTHER" id="PTHR11267">
    <property type="entry name" value="T-BOX PROTEIN-RELATED"/>
    <property type="match status" value="1"/>
</dbReference>
<dbReference type="PROSITE" id="PS50252">
    <property type="entry name" value="TBOX_3"/>
    <property type="match status" value="1"/>
</dbReference>
<keyword evidence="2" id="KW-0217">Developmental protein</keyword>
<organism evidence="9">
    <name type="scientific">Cyprideis torosa</name>
    <dbReference type="NCBI Taxonomy" id="163714"/>
    <lineage>
        <taxon>Eukaryota</taxon>
        <taxon>Metazoa</taxon>
        <taxon>Ecdysozoa</taxon>
        <taxon>Arthropoda</taxon>
        <taxon>Crustacea</taxon>
        <taxon>Oligostraca</taxon>
        <taxon>Ostracoda</taxon>
        <taxon>Podocopa</taxon>
        <taxon>Podocopida</taxon>
        <taxon>Cytherocopina</taxon>
        <taxon>Cytheroidea</taxon>
        <taxon>Cytherideidae</taxon>
        <taxon>Cyprideis</taxon>
    </lineage>
</organism>
<dbReference type="InterPro" id="IPR008967">
    <property type="entry name" value="p53-like_TF_DNA-bd_sf"/>
</dbReference>
<dbReference type="Pfam" id="PF00907">
    <property type="entry name" value="T-box"/>
    <property type="match status" value="1"/>
</dbReference>
<feature type="region of interest" description="Disordered" evidence="8">
    <location>
        <begin position="188"/>
        <end position="290"/>
    </location>
</feature>
<dbReference type="Gene3D" id="2.60.40.820">
    <property type="entry name" value="Transcription factor, T-box"/>
    <property type="match status" value="1"/>
</dbReference>
<dbReference type="InterPro" id="IPR036960">
    <property type="entry name" value="T-box_sf"/>
</dbReference>
<dbReference type="AlphaFoldDB" id="A0A7R8W9T3"/>
<dbReference type="GO" id="GO:0001708">
    <property type="term" value="P:cell fate specification"/>
    <property type="evidence" value="ECO:0007669"/>
    <property type="project" value="TreeGrafter"/>
</dbReference>
<keyword evidence="5" id="KW-0804">Transcription</keyword>
<dbReference type="GO" id="GO:0000978">
    <property type="term" value="F:RNA polymerase II cis-regulatory region sequence-specific DNA binding"/>
    <property type="evidence" value="ECO:0007669"/>
    <property type="project" value="InterPro"/>
</dbReference>
<dbReference type="PRINTS" id="PR00937">
    <property type="entry name" value="TBOX"/>
</dbReference>
<dbReference type="SUPFAM" id="SSF49417">
    <property type="entry name" value="p53-like transcription factors"/>
    <property type="match status" value="1"/>
</dbReference>
<dbReference type="GO" id="GO:0000981">
    <property type="term" value="F:DNA-binding transcription factor activity, RNA polymerase II-specific"/>
    <property type="evidence" value="ECO:0007669"/>
    <property type="project" value="TreeGrafter"/>
</dbReference>